<proteinExistence type="predicted"/>
<dbReference type="Pfam" id="PF13460">
    <property type="entry name" value="NAD_binding_10"/>
    <property type="match status" value="1"/>
</dbReference>
<dbReference type="InterPro" id="IPR052718">
    <property type="entry name" value="NmrA-type_oxidoreductase"/>
</dbReference>
<dbReference type="PANTHER" id="PTHR47129">
    <property type="entry name" value="QUINONE OXIDOREDUCTASE 2"/>
    <property type="match status" value="1"/>
</dbReference>
<gene>
    <name evidence="2" type="ORF">SAMN04489712_101770</name>
</gene>
<protein>
    <submittedName>
        <fullName evidence="2">NAD(P)H dehydrogenase (Quinone)</fullName>
    </submittedName>
</protein>
<dbReference type="InterPro" id="IPR016040">
    <property type="entry name" value="NAD(P)-bd_dom"/>
</dbReference>
<keyword evidence="3" id="KW-1185">Reference proteome</keyword>
<dbReference type="InterPro" id="IPR036291">
    <property type="entry name" value="NAD(P)-bd_dom_sf"/>
</dbReference>
<evidence type="ECO:0000313" key="2">
    <source>
        <dbReference type="EMBL" id="SEF67081.1"/>
    </source>
</evidence>
<dbReference type="RefSeq" id="WP_235017618.1">
    <property type="nucleotide sequence ID" value="NZ_FNVO01000001.1"/>
</dbReference>
<dbReference type="Gene3D" id="3.40.50.720">
    <property type="entry name" value="NAD(P)-binding Rossmann-like Domain"/>
    <property type="match status" value="1"/>
</dbReference>
<evidence type="ECO:0000313" key="3">
    <source>
        <dbReference type="Proteomes" id="UP000236723"/>
    </source>
</evidence>
<accession>A0A1H5TYH5</accession>
<dbReference type="PANTHER" id="PTHR47129:SF1">
    <property type="entry name" value="NMRA-LIKE DOMAIN-CONTAINING PROTEIN"/>
    <property type="match status" value="1"/>
</dbReference>
<feature type="domain" description="NAD(P)-binding" evidence="1">
    <location>
        <begin position="14"/>
        <end position="194"/>
    </location>
</feature>
<organism evidence="2 3">
    <name type="scientific">Thermomonospora echinospora</name>
    <dbReference type="NCBI Taxonomy" id="1992"/>
    <lineage>
        <taxon>Bacteria</taxon>
        <taxon>Bacillati</taxon>
        <taxon>Actinomycetota</taxon>
        <taxon>Actinomycetes</taxon>
        <taxon>Streptosporangiales</taxon>
        <taxon>Thermomonosporaceae</taxon>
        <taxon>Thermomonospora</taxon>
    </lineage>
</organism>
<reference evidence="3" key="1">
    <citation type="submission" date="2016-10" db="EMBL/GenBank/DDBJ databases">
        <authorList>
            <person name="Varghese N."/>
            <person name="Submissions S."/>
        </authorList>
    </citation>
    <scope>NUCLEOTIDE SEQUENCE [LARGE SCALE GENOMIC DNA]</scope>
    <source>
        <strain evidence="3">DSM 43163</strain>
    </source>
</reference>
<dbReference type="EMBL" id="FNVO01000001">
    <property type="protein sequence ID" value="SEF67081.1"/>
    <property type="molecule type" value="Genomic_DNA"/>
</dbReference>
<dbReference type="Gene3D" id="3.90.25.10">
    <property type="entry name" value="UDP-galactose 4-epimerase, domain 1"/>
    <property type="match status" value="1"/>
</dbReference>
<name>A0A1H5TYH5_9ACTN</name>
<dbReference type="AlphaFoldDB" id="A0A1H5TYH5"/>
<dbReference type="SUPFAM" id="SSF51735">
    <property type="entry name" value="NAD(P)-binding Rossmann-fold domains"/>
    <property type="match status" value="1"/>
</dbReference>
<evidence type="ECO:0000259" key="1">
    <source>
        <dbReference type="Pfam" id="PF13460"/>
    </source>
</evidence>
<sequence length="282" mass="29053">MDTEPSGLVAVCAASGALGRLVVDRLLDRLPAEQIAVVVRRPAAVADLAARGVQVRHGDYDRPESLVKAFDAAARLLLISSPELDPGRRVSQHLGAVEAARSAGVGALAYTSVLGADVSDAGVAAAHHATEKAILASGLPYTMLRHPFYSEAFLAPQALRAAVTAGELADPTAGRGINTAFRADLAGAAVQVLTGSGHAGRGYDLTGPPWTYPELAATLTRVSGVPVACRPQPQEIPGPMGWLYAQARAGTLERQTDDLAHLLGHPATTVEQAVTAALTATA</sequence>
<dbReference type="Proteomes" id="UP000236723">
    <property type="component" value="Unassembled WGS sequence"/>
</dbReference>